<dbReference type="AlphaFoldDB" id="A0AAE3ENL0"/>
<proteinExistence type="predicted"/>
<keyword evidence="1" id="KW-1133">Transmembrane helix</keyword>
<feature type="transmembrane region" description="Helical" evidence="1">
    <location>
        <begin position="113"/>
        <end position="129"/>
    </location>
</feature>
<evidence type="ECO:0000313" key="3">
    <source>
        <dbReference type="Proteomes" id="UP001199795"/>
    </source>
</evidence>
<organism evidence="2 3">
    <name type="scientific">Wocania arenilitoris</name>
    <dbReference type="NCBI Taxonomy" id="2044858"/>
    <lineage>
        <taxon>Bacteria</taxon>
        <taxon>Pseudomonadati</taxon>
        <taxon>Bacteroidota</taxon>
        <taxon>Flavobacteriia</taxon>
        <taxon>Flavobacteriales</taxon>
        <taxon>Flavobacteriaceae</taxon>
        <taxon>Wocania</taxon>
    </lineage>
</organism>
<keyword evidence="3" id="KW-1185">Reference proteome</keyword>
<feature type="transmembrane region" description="Helical" evidence="1">
    <location>
        <begin position="175"/>
        <end position="191"/>
    </location>
</feature>
<feature type="transmembrane region" description="Helical" evidence="1">
    <location>
        <begin position="263"/>
        <end position="280"/>
    </location>
</feature>
<feature type="transmembrane region" description="Helical" evidence="1">
    <location>
        <begin position="287"/>
        <end position="309"/>
    </location>
</feature>
<keyword evidence="1" id="KW-0812">Transmembrane</keyword>
<accession>A0AAE3ENL0</accession>
<feature type="transmembrane region" description="Helical" evidence="1">
    <location>
        <begin position="226"/>
        <end position="243"/>
    </location>
</feature>
<evidence type="ECO:0000256" key="1">
    <source>
        <dbReference type="SAM" id="Phobius"/>
    </source>
</evidence>
<feature type="transmembrane region" description="Helical" evidence="1">
    <location>
        <begin position="344"/>
        <end position="360"/>
    </location>
</feature>
<dbReference type="EMBL" id="JAKKDU010000003">
    <property type="protein sequence ID" value="MCF7567449.1"/>
    <property type="molecule type" value="Genomic_DNA"/>
</dbReference>
<dbReference type="RefSeq" id="WP_237238808.1">
    <property type="nucleotide sequence ID" value="NZ_JAKKDU010000003.1"/>
</dbReference>
<reference evidence="2" key="1">
    <citation type="submission" date="2022-01" db="EMBL/GenBank/DDBJ databases">
        <title>Draft genome sequence of Sabulilitoribacter arenilitoris KCTC 52401.</title>
        <authorList>
            <person name="Oh J.-S."/>
        </authorList>
    </citation>
    <scope>NUCLEOTIDE SEQUENCE</scope>
    <source>
        <strain evidence="2">HMF6543</strain>
    </source>
</reference>
<name>A0AAE3ENL0_9FLAO</name>
<gene>
    <name evidence="2" type="ORF">L3X37_03590</name>
</gene>
<keyword evidence="1" id="KW-0472">Membrane</keyword>
<comment type="caution">
    <text evidence="2">The sequence shown here is derived from an EMBL/GenBank/DDBJ whole genome shotgun (WGS) entry which is preliminary data.</text>
</comment>
<evidence type="ECO:0000313" key="2">
    <source>
        <dbReference type="EMBL" id="MCF7567449.1"/>
    </source>
</evidence>
<feature type="transmembrane region" description="Helical" evidence="1">
    <location>
        <begin position="89"/>
        <end position="106"/>
    </location>
</feature>
<feature type="transmembrane region" description="Helical" evidence="1">
    <location>
        <begin position="7"/>
        <end position="26"/>
    </location>
</feature>
<feature type="transmembrane region" description="Helical" evidence="1">
    <location>
        <begin position="315"/>
        <end position="332"/>
    </location>
</feature>
<dbReference type="Proteomes" id="UP001199795">
    <property type="component" value="Unassembled WGS sequence"/>
</dbReference>
<feature type="transmembrane region" description="Helical" evidence="1">
    <location>
        <begin position="149"/>
        <end position="168"/>
    </location>
</feature>
<protein>
    <submittedName>
        <fullName evidence="2">Uncharacterized protein</fullName>
    </submittedName>
</protein>
<feature type="transmembrane region" description="Helical" evidence="1">
    <location>
        <begin position="197"/>
        <end position="214"/>
    </location>
</feature>
<sequence>MKVLKSKYNYLILATTLGIYGVIMILQGGWSGDFWEHCAVVKELTNNLANPTNPMIRADIPHAFFSPYSVVVSLFSKISGFSPIESLEFFAFFNLIFFLFSFYLFCKSLFKEDYNIIASISLILTLFFWGNNPYKWSGFFHFTTLHYVLPYPSTFAMALVFLILAVVLRDIKQDNYYFLSGIIALNSVVAITHPTTVIPLNVSIVAIYFVYNGYSVKKCFLKSSKIIIPSLILCLLWPYYNLFDLLSGNTADFHSDSIELYKGFYKRIWPLLTIIPYLFFYKKDHIIDFLLITTTLLFLIYIGGYILGVYGFSRVISNIMMLGHFLIAYIIYNLIKESRFKNKIYLTILSVAFFASVIINKGDNYHTFIQVFKEKDIRYYEKFSFLKTMVKSDDLILSHGLTNSMIPAFNGKVLSSGHPLYWVDDIVERRQNLNIFFSKSTTDSIREGIINKYVADYVLLDHNIIDLDKSTYKWLKSKGNSIYKKDELELVKLSKTR</sequence>